<evidence type="ECO:0000313" key="2">
    <source>
        <dbReference type="EMBL" id="PKT81131.1"/>
    </source>
</evidence>
<dbReference type="PROSITE" id="PS51257">
    <property type="entry name" value="PROKAR_LIPOPROTEIN"/>
    <property type="match status" value="1"/>
</dbReference>
<dbReference type="Pfam" id="PF13098">
    <property type="entry name" value="Thioredoxin_2"/>
    <property type="match status" value="1"/>
</dbReference>
<organism evidence="2 3">
    <name type="scientific">Helicobacter winghamensis</name>
    <dbReference type="NCBI Taxonomy" id="157268"/>
    <lineage>
        <taxon>Bacteria</taxon>
        <taxon>Pseudomonadati</taxon>
        <taxon>Campylobacterota</taxon>
        <taxon>Epsilonproteobacteria</taxon>
        <taxon>Campylobacterales</taxon>
        <taxon>Helicobacteraceae</taxon>
        <taxon>Helicobacter</taxon>
    </lineage>
</organism>
<dbReference type="PROSITE" id="PS51352">
    <property type="entry name" value="THIOREDOXIN_2"/>
    <property type="match status" value="1"/>
</dbReference>
<accession>A0A2N3PJA6</accession>
<evidence type="ECO:0000259" key="1">
    <source>
        <dbReference type="PROSITE" id="PS51352"/>
    </source>
</evidence>
<dbReference type="Gene3D" id="3.40.30.10">
    <property type="entry name" value="Glutaredoxin"/>
    <property type="match status" value="1"/>
</dbReference>
<dbReference type="EMBL" id="MBPK01000032">
    <property type="protein sequence ID" value="PKT81131.1"/>
    <property type="molecule type" value="Genomic_DNA"/>
</dbReference>
<protein>
    <recommendedName>
        <fullName evidence="1">Thioredoxin domain-containing protein</fullName>
    </recommendedName>
</protein>
<dbReference type="GeneID" id="97289521"/>
<proteinExistence type="predicted"/>
<dbReference type="AlphaFoldDB" id="A0A2N3PJA6"/>
<gene>
    <name evidence="2" type="ORF">BCM31_04965</name>
</gene>
<evidence type="ECO:0000313" key="3">
    <source>
        <dbReference type="Proteomes" id="UP000233350"/>
    </source>
</evidence>
<dbReference type="Proteomes" id="UP000233350">
    <property type="component" value="Unassembled WGS sequence"/>
</dbReference>
<keyword evidence="3" id="KW-1185">Reference proteome</keyword>
<reference evidence="2 3" key="1">
    <citation type="submission" date="2016-07" db="EMBL/GenBank/DDBJ databases">
        <title>Detection of Helicobacter winghamensis from caecal content of red fox (Vulpes vulpes).</title>
        <authorList>
            <person name="Zanoni R.G."/>
            <person name="Florio D."/>
            <person name="Caffara M."/>
            <person name="Renzi M."/>
            <person name="Parisi A."/>
            <person name="Pasquali F."/>
            <person name="Manfreda G."/>
        </authorList>
    </citation>
    <scope>NUCLEOTIDE SEQUENCE [LARGE SCALE GENOMIC DNA]</scope>
    <source>
        <strain evidence="2 3">295_13</strain>
    </source>
</reference>
<feature type="domain" description="Thioredoxin" evidence="1">
    <location>
        <begin position="29"/>
        <end position="171"/>
    </location>
</feature>
<sequence length="192" mass="22210">MLRVCLMVVMLFVLYGCQDEVDTEVVTSGTNYTKKQQKEMESIDINSYREVADVFKETDVIKSGGKPYFVVFGANGCVYCDRLKNLIKENVDIKEFLKTNYASYYININYSKLHFVEFLDKSVQTSDLVKLYKISPTPTLVFLSAQGKELFVYPGYMPKKRLQKALEFFKNPALENMEPKSIKQSFQEFLNS</sequence>
<dbReference type="RefSeq" id="WP_006801866.1">
    <property type="nucleotide sequence ID" value="NZ_CABKOI010000021.1"/>
</dbReference>
<dbReference type="InterPro" id="IPR036249">
    <property type="entry name" value="Thioredoxin-like_sf"/>
</dbReference>
<dbReference type="InterPro" id="IPR012336">
    <property type="entry name" value="Thioredoxin-like_fold"/>
</dbReference>
<dbReference type="SUPFAM" id="SSF52833">
    <property type="entry name" value="Thioredoxin-like"/>
    <property type="match status" value="1"/>
</dbReference>
<dbReference type="STRING" id="556267.HWAG_00175"/>
<comment type="caution">
    <text evidence="2">The sequence shown here is derived from an EMBL/GenBank/DDBJ whole genome shotgun (WGS) entry which is preliminary data.</text>
</comment>
<name>A0A2N3PJA6_9HELI</name>
<dbReference type="OrthoDB" id="5366120at2"/>
<dbReference type="InterPro" id="IPR013766">
    <property type="entry name" value="Thioredoxin_domain"/>
</dbReference>